<evidence type="ECO:0000256" key="4">
    <source>
        <dbReference type="ARBA" id="ARBA00023163"/>
    </source>
</evidence>
<sequence length="133" mass="15072">MHQQTNRNVPPSLPFGEFFTFPQYSTRSNNDGTPSATVMENRAPAMAEIEVTMVENHANLKILSKKRHRQLLRMVSELQCLWFTVLHLNVTTVDHMVLYSLSVKLEDGCQLSTVDEIANAVNCILGRIEEEAL</sequence>
<evidence type="ECO:0000256" key="5">
    <source>
        <dbReference type="ARBA" id="ARBA00023242"/>
    </source>
</evidence>
<evidence type="ECO:0000313" key="7">
    <source>
        <dbReference type="Proteomes" id="UP001206925"/>
    </source>
</evidence>
<dbReference type="GO" id="GO:0005634">
    <property type="term" value="C:nucleus"/>
    <property type="evidence" value="ECO:0007669"/>
    <property type="project" value="UniProtKB-SubCell"/>
</dbReference>
<comment type="subcellular location">
    <subcellularLocation>
        <location evidence="1">Nucleus</location>
    </subcellularLocation>
</comment>
<protein>
    <recommendedName>
        <fullName evidence="8">Transcription factor bHLH96-like protein</fullName>
    </recommendedName>
</protein>
<dbReference type="PANTHER" id="PTHR11969:SF54">
    <property type="entry name" value="MAD-LIKE PROTEIN 1"/>
    <property type="match status" value="1"/>
</dbReference>
<keyword evidence="7" id="KW-1185">Reference proteome</keyword>
<evidence type="ECO:0000313" key="6">
    <source>
        <dbReference type="EMBL" id="KAI7756815.1"/>
    </source>
</evidence>
<evidence type="ECO:0000256" key="1">
    <source>
        <dbReference type="ARBA" id="ARBA00004123"/>
    </source>
</evidence>
<organism evidence="6 7">
    <name type="scientific">Ambrosia artemisiifolia</name>
    <name type="common">Common ragweed</name>
    <dbReference type="NCBI Taxonomy" id="4212"/>
    <lineage>
        <taxon>Eukaryota</taxon>
        <taxon>Viridiplantae</taxon>
        <taxon>Streptophyta</taxon>
        <taxon>Embryophyta</taxon>
        <taxon>Tracheophyta</taxon>
        <taxon>Spermatophyta</taxon>
        <taxon>Magnoliopsida</taxon>
        <taxon>eudicotyledons</taxon>
        <taxon>Gunneridae</taxon>
        <taxon>Pentapetalae</taxon>
        <taxon>asterids</taxon>
        <taxon>campanulids</taxon>
        <taxon>Asterales</taxon>
        <taxon>Asteraceae</taxon>
        <taxon>Asteroideae</taxon>
        <taxon>Heliantheae alliance</taxon>
        <taxon>Heliantheae</taxon>
        <taxon>Ambrosia</taxon>
    </lineage>
</organism>
<evidence type="ECO:0000256" key="3">
    <source>
        <dbReference type="ARBA" id="ARBA00023125"/>
    </source>
</evidence>
<dbReference type="PANTHER" id="PTHR11969">
    <property type="entry name" value="MAX DIMERIZATION, MAD"/>
    <property type="match status" value="1"/>
</dbReference>
<dbReference type="GO" id="GO:0000981">
    <property type="term" value="F:DNA-binding transcription factor activity, RNA polymerase II-specific"/>
    <property type="evidence" value="ECO:0007669"/>
    <property type="project" value="TreeGrafter"/>
</dbReference>
<evidence type="ECO:0008006" key="8">
    <source>
        <dbReference type="Google" id="ProtNLM"/>
    </source>
</evidence>
<reference evidence="6" key="1">
    <citation type="submission" date="2022-06" db="EMBL/GenBank/DDBJ databases">
        <title>Uncovering the hologenomic basis of an extraordinary plant invasion.</title>
        <authorList>
            <person name="Bieker V.C."/>
            <person name="Martin M.D."/>
            <person name="Gilbert T."/>
            <person name="Hodgins K."/>
            <person name="Battlay P."/>
            <person name="Petersen B."/>
            <person name="Wilson J."/>
        </authorList>
    </citation>
    <scope>NUCLEOTIDE SEQUENCE</scope>
    <source>
        <strain evidence="6">AA19_3_7</strain>
        <tissue evidence="6">Leaf</tissue>
    </source>
</reference>
<keyword evidence="2" id="KW-0805">Transcription regulation</keyword>
<dbReference type="AlphaFoldDB" id="A0AAD5DFI6"/>
<dbReference type="EMBL" id="JAMZMK010000251">
    <property type="protein sequence ID" value="KAI7756815.1"/>
    <property type="molecule type" value="Genomic_DNA"/>
</dbReference>
<keyword evidence="4" id="KW-0804">Transcription</keyword>
<proteinExistence type="predicted"/>
<evidence type="ECO:0000256" key="2">
    <source>
        <dbReference type="ARBA" id="ARBA00023015"/>
    </source>
</evidence>
<gene>
    <name evidence="6" type="ORF">M8C21_025654</name>
</gene>
<comment type="caution">
    <text evidence="6">The sequence shown here is derived from an EMBL/GenBank/DDBJ whole genome shotgun (WGS) entry which is preliminary data.</text>
</comment>
<keyword evidence="3" id="KW-0238">DNA-binding</keyword>
<dbReference type="GO" id="GO:0000978">
    <property type="term" value="F:RNA polymerase II cis-regulatory region sequence-specific DNA binding"/>
    <property type="evidence" value="ECO:0007669"/>
    <property type="project" value="TreeGrafter"/>
</dbReference>
<keyword evidence="5" id="KW-0539">Nucleus</keyword>
<name>A0AAD5DFI6_AMBAR</name>
<accession>A0AAD5DFI6</accession>
<dbReference type="Proteomes" id="UP001206925">
    <property type="component" value="Unassembled WGS sequence"/>
</dbReference>